<dbReference type="AlphaFoldDB" id="A0AAN7JJ29"/>
<dbReference type="Proteomes" id="UP001345219">
    <property type="component" value="Chromosome 9"/>
</dbReference>
<dbReference type="EMBL" id="JAXIOK010000022">
    <property type="protein sequence ID" value="KAK4745075.1"/>
    <property type="molecule type" value="Genomic_DNA"/>
</dbReference>
<organism evidence="1 2">
    <name type="scientific">Trapa incisa</name>
    <dbReference type="NCBI Taxonomy" id="236973"/>
    <lineage>
        <taxon>Eukaryota</taxon>
        <taxon>Viridiplantae</taxon>
        <taxon>Streptophyta</taxon>
        <taxon>Embryophyta</taxon>
        <taxon>Tracheophyta</taxon>
        <taxon>Spermatophyta</taxon>
        <taxon>Magnoliopsida</taxon>
        <taxon>eudicotyledons</taxon>
        <taxon>Gunneridae</taxon>
        <taxon>Pentapetalae</taxon>
        <taxon>rosids</taxon>
        <taxon>malvids</taxon>
        <taxon>Myrtales</taxon>
        <taxon>Lythraceae</taxon>
        <taxon>Trapa</taxon>
    </lineage>
</organism>
<reference evidence="1 2" key="1">
    <citation type="journal article" date="2023" name="Hortic Res">
        <title>Pangenome of water caltrop reveals structural variations and asymmetric subgenome divergence after allopolyploidization.</title>
        <authorList>
            <person name="Zhang X."/>
            <person name="Chen Y."/>
            <person name="Wang L."/>
            <person name="Yuan Y."/>
            <person name="Fang M."/>
            <person name="Shi L."/>
            <person name="Lu R."/>
            <person name="Comes H.P."/>
            <person name="Ma Y."/>
            <person name="Chen Y."/>
            <person name="Huang G."/>
            <person name="Zhou Y."/>
            <person name="Zheng Z."/>
            <person name="Qiu Y."/>
        </authorList>
    </citation>
    <scope>NUCLEOTIDE SEQUENCE [LARGE SCALE GENOMIC DNA]</scope>
    <source>
        <tissue evidence="1">Roots</tissue>
    </source>
</reference>
<protein>
    <submittedName>
        <fullName evidence="1">Uncharacterized protein</fullName>
    </submittedName>
</protein>
<evidence type="ECO:0000313" key="1">
    <source>
        <dbReference type="EMBL" id="KAK4745075.1"/>
    </source>
</evidence>
<name>A0AAN7JJ29_9MYRT</name>
<gene>
    <name evidence="1" type="ORF">SAY87_011387</name>
</gene>
<comment type="caution">
    <text evidence="1">The sequence shown here is derived from an EMBL/GenBank/DDBJ whole genome shotgun (WGS) entry which is preliminary data.</text>
</comment>
<accession>A0AAN7JJ29</accession>
<sequence>MAFWVMRSRPFFSLAPLPQELSCPEQWESVPYSLKMDKKMLVLWFTWAMVPPVRETST</sequence>
<keyword evidence="2" id="KW-1185">Reference proteome</keyword>
<proteinExistence type="predicted"/>
<evidence type="ECO:0000313" key="2">
    <source>
        <dbReference type="Proteomes" id="UP001345219"/>
    </source>
</evidence>